<protein>
    <submittedName>
        <fullName evidence="1">Uncharacterized protein</fullName>
    </submittedName>
</protein>
<proteinExistence type="predicted"/>
<dbReference type="HOGENOM" id="CLU_3106407_0_0_1"/>
<sequence>MSSLESRRTKVGAKLLLRSQPLRLSTVILSILELWRQMIGQSSTNTELFSG</sequence>
<accession>X0KWD4</accession>
<dbReference type="AlphaFoldDB" id="X0KWD4"/>
<reference evidence="1" key="2">
    <citation type="submission" date="2014-03" db="EMBL/GenBank/DDBJ databases">
        <title>The Genome Annotation of Fusarium oxysporum Cotton.</title>
        <authorList>
            <consortium name="The Broad Institute Genomics Platform"/>
            <person name="Ma L.-J."/>
            <person name="Corby-Kistler H."/>
            <person name="Broz K."/>
            <person name="Gale L.R."/>
            <person name="Jonkers W."/>
            <person name="O'Donnell K."/>
            <person name="Ploetz R."/>
            <person name="Steinberg C."/>
            <person name="Schwartz D.C."/>
            <person name="VanEtten H."/>
            <person name="Zhou S."/>
            <person name="Young S.K."/>
            <person name="Zeng Q."/>
            <person name="Gargeya S."/>
            <person name="Fitzgerald M."/>
            <person name="Abouelleil A."/>
            <person name="Alvarado L."/>
            <person name="Chapman S.B."/>
            <person name="Gainer-Dewar J."/>
            <person name="Goldberg J."/>
            <person name="Griggs A."/>
            <person name="Gujja S."/>
            <person name="Hansen M."/>
            <person name="Howarth C."/>
            <person name="Imamovic A."/>
            <person name="Ireland A."/>
            <person name="Larimer J."/>
            <person name="McCowan C."/>
            <person name="Murphy C."/>
            <person name="Pearson M."/>
            <person name="Poon T.W."/>
            <person name="Priest M."/>
            <person name="Roberts A."/>
            <person name="Saif S."/>
            <person name="Shea T."/>
            <person name="Sykes S."/>
            <person name="Wortman J."/>
            <person name="Nusbaum C."/>
            <person name="Birren B."/>
        </authorList>
    </citation>
    <scope>NUCLEOTIDE SEQUENCE</scope>
    <source>
        <strain evidence="1">25433</strain>
    </source>
</reference>
<reference evidence="1" key="1">
    <citation type="submission" date="2011-11" db="EMBL/GenBank/DDBJ databases">
        <title>The Genome Sequence of Fusarium oxysporum Cotton.</title>
        <authorList>
            <consortium name="The Broad Institute Genome Sequencing Platform"/>
            <person name="Ma L.-J."/>
            <person name="Gale L.R."/>
            <person name="Schwartz D.C."/>
            <person name="Zhou S."/>
            <person name="Corby-Kistler H."/>
            <person name="Young S.K."/>
            <person name="Zeng Q."/>
            <person name="Gargeya S."/>
            <person name="Fitzgerald M."/>
            <person name="Haas B."/>
            <person name="Abouelleil A."/>
            <person name="Alvarado L."/>
            <person name="Arachchi H.M."/>
            <person name="Berlin A."/>
            <person name="Brown A."/>
            <person name="Chapman S.B."/>
            <person name="Chen Z."/>
            <person name="Dunbar C."/>
            <person name="Freedman E."/>
            <person name="Gearin G."/>
            <person name="Goldberg J."/>
            <person name="Griggs A."/>
            <person name="Gujja S."/>
            <person name="Heiman D."/>
            <person name="Howarth C."/>
            <person name="Larson L."/>
            <person name="Lui A."/>
            <person name="MacDonald P.J.P."/>
            <person name="Montmayeur A."/>
            <person name="Murphy C."/>
            <person name="Neiman D."/>
            <person name="Pearson M."/>
            <person name="Priest M."/>
            <person name="Roberts A."/>
            <person name="Saif S."/>
            <person name="Shea T."/>
            <person name="Shenoy N."/>
            <person name="Sisk P."/>
            <person name="Stolte C."/>
            <person name="Sykes S."/>
            <person name="Wortman J."/>
            <person name="Nusbaum C."/>
            <person name="Birren B."/>
        </authorList>
    </citation>
    <scope>NUCLEOTIDE SEQUENCE [LARGE SCALE GENOMIC DNA]</scope>
    <source>
        <strain evidence="1">25433</strain>
    </source>
</reference>
<evidence type="ECO:0000313" key="1">
    <source>
        <dbReference type="EMBL" id="EXM13102.1"/>
    </source>
</evidence>
<organism evidence="1">
    <name type="scientific">Fusarium oxysporum f. sp. vasinfectum 25433</name>
    <dbReference type="NCBI Taxonomy" id="1089449"/>
    <lineage>
        <taxon>Eukaryota</taxon>
        <taxon>Fungi</taxon>
        <taxon>Dikarya</taxon>
        <taxon>Ascomycota</taxon>
        <taxon>Pezizomycotina</taxon>
        <taxon>Sordariomycetes</taxon>
        <taxon>Hypocreomycetidae</taxon>
        <taxon>Hypocreales</taxon>
        <taxon>Nectriaceae</taxon>
        <taxon>Fusarium</taxon>
        <taxon>Fusarium oxysporum species complex</taxon>
    </lineage>
</organism>
<gene>
    <name evidence="1" type="ORF">FOTG_18431</name>
</gene>
<name>X0KWD4_FUSOX</name>
<dbReference type="EMBL" id="KK035328">
    <property type="protein sequence ID" value="EXM13102.1"/>
    <property type="molecule type" value="Genomic_DNA"/>
</dbReference>
<dbReference type="Proteomes" id="UP000030701">
    <property type="component" value="Unassembled WGS sequence"/>
</dbReference>